<accession>A0AAD2JXJ7</accession>
<evidence type="ECO:0000256" key="14">
    <source>
        <dbReference type="ARBA" id="ARBA00023180"/>
    </source>
</evidence>
<evidence type="ECO:0000256" key="5">
    <source>
        <dbReference type="ARBA" id="ARBA00022525"/>
    </source>
</evidence>
<feature type="binding site" evidence="15">
    <location>
        <position position="577"/>
    </location>
    <ligand>
        <name>Ca(2+)</name>
        <dbReference type="ChEBI" id="CHEBI:29108"/>
    </ligand>
</feature>
<evidence type="ECO:0000259" key="17">
    <source>
        <dbReference type="PROSITE" id="PS51695"/>
    </source>
</evidence>
<dbReference type="GO" id="GO:0008240">
    <property type="term" value="F:tripeptidyl-peptidase activity"/>
    <property type="evidence" value="ECO:0007669"/>
    <property type="project" value="UniProtKB-EC"/>
</dbReference>
<feature type="binding site" evidence="15">
    <location>
        <position position="578"/>
    </location>
    <ligand>
        <name>Ca(2+)</name>
        <dbReference type="ChEBI" id="CHEBI:29108"/>
    </ligand>
</feature>
<evidence type="ECO:0000256" key="11">
    <source>
        <dbReference type="ARBA" id="ARBA00022837"/>
    </source>
</evidence>
<evidence type="ECO:0000256" key="12">
    <source>
        <dbReference type="ARBA" id="ARBA00023026"/>
    </source>
</evidence>
<comment type="caution">
    <text evidence="18">The sequence shown here is derived from an EMBL/GenBank/DDBJ whole genome shotgun (WGS) entry which is preliminary data.</text>
</comment>
<feature type="domain" description="Peptidase S53" evidence="17">
    <location>
        <begin position="225"/>
        <end position="615"/>
    </location>
</feature>
<dbReference type="InterPro" id="IPR050819">
    <property type="entry name" value="Tripeptidyl-peptidase_I"/>
</dbReference>
<protein>
    <recommendedName>
        <fullName evidence="4">tripeptidyl-peptidase II</fullName>
        <ecNumber evidence="4">3.4.14.10</ecNumber>
    </recommendedName>
</protein>
<evidence type="ECO:0000256" key="9">
    <source>
        <dbReference type="ARBA" id="ARBA00022801"/>
    </source>
</evidence>
<evidence type="ECO:0000256" key="1">
    <source>
        <dbReference type="ARBA" id="ARBA00001910"/>
    </source>
</evidence>
<dbReference type="Pfam" id="PF09286">
    <property type="entry name" value="Pro-kuma_activ"/>
    <property type="match status" value="1"/>
</dbReference>
<proteinExistence type="predicted"/>
<evidence type="ECO:0000313" key="18">
    <source>
        <dbReference type="EMBL" id="CAK5267445.1"/>
    </source>
</evidence>
<dbReference type="CDD" id="cd11377">
    <property type="entry name" value="Pro-peptidase_S53"/>
    <property type="match status" value="1"/>
</dbReference>
<dbReference type="InterPro" id="IPR030400">
    <property type="entry name" value="Sedolisin_dom"/>
</dbReference>
<dbReference type="InterPro" id="IPR036852">
    <property type="entry name" value="Peptidase_S8/S53_dom_sf"/>
</dbReference>
<dbReference type="SUPFAM" id="SSF52743">
    <property type="entry name" value="Subtilisin-like"/>
    <property type="match status" value="1"/>
</dbReference>
<feature type="active site" description="Charge relay system" evidence="15">
    <location>
        <position position="318"/>
    </location>
</feature>
<evidence type="ECO:0000256" key="8">
    <source>
        <dbReference type="ARBA" id="ARBA00022729"/>
    </source>
</evidence>
<dbReference type="InterPro" id="IPR023828">
    <property type="entry name" value="Peptidase_S8_Ser-AS"/>
</dbReference>
<dbReference type="CDD" id="cd04056">
    <property type="entry name" value="Peptidases_S53"/>
    <property type="match status" value="1"/>
</dbReference>
<evidence type="ECO:0000256" key="4">
    <source>
        <dbReference type="ARBA" id="ARBA00012462"/>
    </source>
</evidence>
<name>A0AAD2JXJ7_9AGAR</name>
<evidence type="ECO:0000256" key="16">
    <source>
        <dbReference type="SAM" id="SignalP"/>
    </source>
</evidence>
<evidence type="ECO:0000256" key="3">
    <source>
        <dbReference type="ARBA" id="ARBA00004239"/>
    </source>
</evidence>
<dbReference type="Proteomes" id="UP001295794">
    <property type="component" value="Unassembled WGS sequence"/>
</dbReference>
<keyword evidence="5" id="KW-0964">Secreted</keyword>
<keyword evidence="14" id="KW-0325">Glycoprotein</keyword>
<dbReference type="FunFam" id="3.40.50.200:FF:000015">
    <property type="entry name" value="Tripeptidyl peptidase A"/>
    <property type="match status" value="1"/>
</dbReference>
<dbReference type="PANTHER" id="PTHR14218:SF15">
    <property type="entry name" value="TRIPEPTIDYL-PEPTIDASE 1"/>
    <property type="match status" value="1"/>
</dbReference>
<keyword evidence="7 15" id="KW-0479">Metal-binding</keyword>
<keyword evidence="9 15" id="KW-0378">Hydrolase</keyword>
<keyword evidence="10 15" id="KW-0720">Serine protease</keyword>
<dbReference type="GO" id="GO:0004252">
    <property type="term" value="F:serine-type endopeptidase activity"/>
    <property type="evidence" value="ECO:0007669"/>
    <property type="project" value="UniProtKB-UniRule"/>
</dbReference>
<dbReference type="PROSITE" id="PS51695">
    <property type="entry name" value="SEDOLISIN"/>
    <property type="match status" value="1"/>
</dbReference>
<dbReference type="GO" id="GO:0005576">
    <property type="term" value="C:extracellular region"/>
    <property type="evidence" value="ECO:0007669"/>
    <property type="project" value="UniProtKB-SubCell"/>
</dbReference>
<feature type="chain" id="PRO_5042249960" description="tripeptidyl-peptidase II" evidence="16">
    <location>
        <begin position="18"/>
        <end position="615"/>
    </location>
</feature>
<feature type="binding site" evidence="15">
    <location>
        <position position="596"/>
    </location>
    <ligand>
        <name>Ca(2+)</name>
        <dbReference type="ChEBI" id="CHEBI:29108"/>
    </ligand>
</feature>
<evidence type="ECO:0000256" key="13">
    <source>
        <dbReference type="ARBA" id="ARBA00023145"/>
    </source>
</evidence>
<evidence type="ECO:0000256" key="2">
    <source>
        <dbReference type="ARBA" id="ARBA00002451"/>
    </source>
</evidence>
<evidence type="ECO:0000256" key="15">
    <source>
        <dbReference type="PROSITE-ProRule" id="PRU01032"/>
    </source>
</evidence>
<dbReference type="PROSITE" id="PS00138">
    <property type="entry name" value="SUBTILASE_SER"/>
    <property type="match status" value="1"/>
</dbReference>
<keyword evidence="12" id="KW-0843">Virulence</keyword>
<evidence type="ECO:0000256" key="7">
    <source>
        <dbReference type="ARBA" id="ARBA00022723"/>
    </source>
</evidence>
<comment type="catalytic activity">
    <reaction evidence="1">
        <text>Release of an N-terminal tripeptide from a polypeptide.</text>
        <dbReference type="EC" id="3.4.14.10"/>
    </reaction>
</comment>
<keyword evidence="13" id="KW-0865">Zymogen</keyword>
<keyword evidence="6 15" id="KW-0645">Protease</keyword>
<evidence type="ECO:0000256" key="10">
    <source>
        <dbReference type="ARBA" id="ARBA00022825"/>
    </source>
</evidence>
<dbReference type="GO" id="GO:0006508">
    <property type="term" value="P:proteolysis"/>
    <property type="evidence" value="ECO:0007669"/>
    <property type="project" value="UniProtKB-KW"/>
</dbReference>
<dbReference type="PANTHER" id="PTHR14218">
    <property type="entry name" value="PROTEASE S8 TRIPEPTIDYL PEPTIDASE I CLN2"/>
    <property type="match status" value="1"/>
</dbReference>
<feature type="signal peptide" evidence="16">
    <location>
        <begin position="1"/>
        <end position="17"/>
    </location>
</feature>
<feature type="active site" description="Charge relay system" evidence="15">
    <location>
        <position position="322"/>
    </location>
</feature>
<dbReference type="SMART" id="SM00944">
    <property type="entry name" value="Pro-kuma_activ"/>
    <property type="match status" value="1"/>
</dbReference>
<comment type="cofactor">
    <cofactor evidence="15">
        <name>Ca(2+)</name>
        <dbReference type="ChEBI" id="CHEBI:29108"/>
    </cofactor>
    <text evidence="15">Binds 1 Ca(2+) ion per subunit.</text>
</comment>
<keyword evidence="8 16" id="KW-0732">Signal</keyword>
<evidence type="ECO:0000256" key="6">
    <source>
        <dbReference type="ARBA" id="ARBA00022670"/>
    </source>
</evidence>
<keyword evidence="11 15" id="KW-0106">Calcium</keyword>
<comment type="subcellular location">
    <subcellularLocation>
        <location evidence="3">Secreted</location>
        <location evidence="3">Extracellular space</location>
    </subcellularLocation>
</comment>
<keyword evidence="19" id="KW-1185">Reference proteome</keyword>
<dbReference type="InterPro" id="IPR015366">
    <property type="entry name" value="S53_propep"/>
</dbReference>
<organism evidence="18 19">
    <name type="scientific">Mycena citricolor</name>
    <dbReference type="NCBI Taxonomy" id="2018698"/>
    <lineage>
        <taxon>Eukaryota</taxon>
        <taxon>Fungi</taxon>
        <taxon>Dikarya</taxon>
        <taxon>Basidiomycota</taxon>
        <taxon>Agaricomycotina</taxon>
        <taxon>Agaricomycetes</taxon>
        <taxon>Agaricomycetidae</taxon>
        <taxon>Agaricales</taxon>
        <taxon>Marasmiineae</taxon>
        <taxon>Mycenaceae</taxon>
        <taxon>Mycena</taxon>
    </lineage>
</organism>
<gene>
    <name evidence="18" type="ORF">MYCIT1_LOCUS9956</name>
</gene>
<feature type="binding site" evidence="15">
    <location>
        <position position="598"/>
    </location>
    <ligand>
        <name>Ca(2+)</name>
        <dbReference type="ChEBI" id="CHEBI:29108"/>
    </ligand>
</feature>
<comment type="function">
    <text evidence="2">Secreted tripeptidyl-peptidase which degrades proteins at acidic pHs and is involved in virulence.</text>
</comment>
<dbReference type="EMBL" id="CAVNYO010000122">
    <property type="protein sequence ID" value="CAK5267445.1"/>
    <property type="molecule type" value="Genomic_DNA"/>
</dbReference>
<dbReference type="AlphaFoldDB" id="A0AAD2JXJ7"/>
<evidence type="ECO:0000313" key="19">
    <source>
        <dbReference type="Proteomes" id="UP001295794"/>
    </source>
</evidence>
<dbReference type="Gene3D" id="3.40.50.200">
    <property type="entry name" value="Peptidase S8/S53 domain"/>
    <property type="match status" value="1"/>
</dbReference>
<dbReference type="SUPFAM" id="SSF54897">
    <property type="entry name" value="Protease propeptides/inhibitors"/>
    <property type="match status" value="1"/>
</dbReference>
<sequence length="615" mass="65821">MLWLPALALALAQISAAKPVVNKRWDDMAVKHAWAEVPSGWEYHEAPPADHLIELRLGLKQDRIDELIEALYQVSDPSHEKYGQHLSKEKVDELVAPHPDSLEAVEAWLRHHAIDPASAHFRSGGGEWVTFHLPIAKAEQMLGTTYGVYRHAASGSDVVRTMSYSLPRELHSHIDVVTPTTYFGTMRSMRATSFIKAGAPVVETDTAAEELALNPFAVPSSCSSTITPACLRALYNTASYVPKAAATNKLGVAGYLEEFANDAGELAGISGLLPKYSNITHDRLQTFFRRFRTDATGGTFTHVQLNGGLNTQSDPGTEANLDIQYTEAISFPTPNIYYSTGGSPPFKTDSATPSNSNEPYLDWLNFILNSTTIPQTFLMGSFETTSYGDDEQTVPMDYAISVCNLFAQLGVRGSSIMFSSGDDGVGAGTCRTNDGTNKVLFQPAFPASCPFVTTVGGTFRVNPEVSASFSGGGFSRYFARPSYQSTAVSKFVTGLGTKFAGLYNTTGRAYPDVAAQAENFQVVIGGGVNSVFGTSAASPTFAGVVALLNDFRLSQGKAPLGFLNPLFYGTAVSGFNDITSGSNPGCGQTGFTAGTGWDPVTGLGSPDFLRLQALV</sequence>
<reference evidence="18" key="1">
    <citation type="submission" date="2023-11" db="EMBL/GenBank/DDBJ databases">
        <authorList>
            <person name="De Vega J J."/>
            <person name="De Vega J J."/>
        </authorList>
    </citation>
    <scope>NUCLEOTIDE SEQUENCE</scope>
</reference>
<feature type="active site" description="Charge relay system" evidence="15">
    <location>
        <position position="535"/>
    </location>
</feature>
<dbReference type="GO" id="GO:0046872">
    <property type="term" value="F:metal ion binding"/>
    <property type="evidence" value="ECO:0007669"/>
    <property type="project" value="UniProtKB-UniRule"/>
</dbReference>
<dbReference type="EC" id="3.4.14.10" evidence="4"/>